<dbReference type="AlphaFoldDB" id="A0A975YL68"/>
<dbReference type="KEGG" id="elio:KO353_07135"/>
<reference evidence="3" key="1">
    <citation type="submission" date="2021-06" db="EMBL/GenBank/DDBJ databases">
        <title>Elioraea tepida, sp. nov., a moderately thermophilic aerobic anoxygenic phototrophic bacterium isolated from an alkaline siliceous hot spring mat community in Yellowstone National Park, WY, USA.</title>
        <authorList>
            <person name="Saini M.K."/>
            <person name="Yoshida S."/>
            <person name="Sebastian A."/>
            <person name="Hirose S."/>
            <person name="Hara E."/>
            <person name="Tamaki H."/>
            <person name="Soulier N.T."/>
            <person name="Albert I."/>
            <person name="Hanada S."/>
            <person name="Bryant D.A."/>
            <person name="Tank M."/>
        </authorList>
    </citation>
    <scope>NUCLEOTIDE SEQUENCE</scope>
    <source>
        <strain evidence="3">MS-P2</strain>
    </source>
</reference>
<accession>A0A975YL68</accession>
<feature type="region of interest" description="Disordered" evidence="2">
    <location>
        <begin position="151"/>
        <end position="178"/>
    </location>
</feature>
<dbReference type="Pfam" id="PF04519">
    <property type="entry name" value="Bactofilin"/>
    <property type="match status" value="1"/>
</dbReference>
<feature type="region of interest" description="Disordered" evidence="2">
    <location>
        <begin position="1"/>
        <end position="25"/>
    </location>
</feature>
<evidence type="ECO:0000313" key="3">
    <source>
        <dbReference type="EMBL" id="QXM26243.1"/>
    </source>
</evidence>
<dbReference type="InterPro" id="IPR007607">
    <property type="entry name" value="BacA/B"/>
</dbReference>
<protein>
    <submittedName>
        <fullName evidence="3">Polymer-forming cytoskeletal protein</fullName>
    </submittedName>
</protein>
<feature type="compositionally biased region" description="Low complexity" evidence="2">
    <location>
        <begin position="1"/>
        <end position="10"/>
    </location>
</feature>
<feature type="compositionally biased region" description="Pro residues" evidence="2">
    <location>
        <begin position="11"/>
        <end position="21"/>
    </location>
</feature>
<dbReference type="EMBL" id="CP076448">
    <property type="protein sequence ID" value="QXM26243.1"/>
    <property type="molecule type" value="Genomic_DNA"/>
</dbReference>
<dbReference type="PANTHER" id="PTHR35024:SF4">
    <property type="entry name" value="POLYMER-FORMING CYTOSKELETAL PROTEIN"/>
    <property type="match status" value="1"/>
</dbReference>
<sequence length="178" mass="17835">MATKPGFPATGIPPAPAPAPTPTLGIRQAAPAASAAPRAAAERRALTVGRGISLSGGAISDCERLEVHGTVEVSLNHALELSIAETGVFRGEAEIEEADISGAFDGAITARSRLVVRSTGRLSGTIRCARLMVEEGAQVSGRIEMIAPAPAAAPAGPAPAAAPDPHAAPPAEPVFARS</sequence>
<dbReference type="PANTHER" id="PTHR35024">
    <property type="entry name" value="HYPOTHETICAL CYTOSOLIC PROTEIN"/>
    <property type="match status" value="1"/>
</dbReference>
<proteinExistence type="inferred from homology"/>
<comment type="similarity">
    <text evidence="1">Belongs to the bactofilin family.</text>
</comment>
<organism evidence="3 4">
    <name type="scientific">Elioraea tepida</name>
    <dbReference type="NCBI Taxonomy" id="2843330"/>
    <lineage>
        <taxon>Bacteria</taxon>
        <taxon>Pseudomonadati</taxon>
        <taxon>Pseudomonadota</taxon>
        <taxon>Alphaproteobacteria</taxon>
        <taxon>Acetobacterales</taxon>
        <taxon>Elioraeaceae</taxon>
        <taxon>Elioraea</taxon>
    </lineage>
</organism>
<keyword evidence="4" id="KW-1185">Reference proteome</keyword>
<dbReference type="Proteomes" id="UP000694001">
    <property type="component" value="Chromosome"/>
</dbReference>
<name>A0A975YL68_9PROT</name>
<feature type="compositionally biased region" description="Pro residues" evidence="2">
    <location>
        <begin position="156"/>
        <end position="172"/>
    </location>
</feature>
<evidence type="ECO:0000313" key="4">
    <source>
        <dbReference type="Proteomes" id="UP000694001"/>
    </source>
</evidence>
<evidence type="ECO:0000256" key="1">
    <source>
        <dbReference type="ARBA" id="ARBA00044755"/>
    </source>
</evidence>
<evidence type="ECO:0000256" key="2">
    <source>
        <dbReference type="SAM" id="MobiDB-lite"/>
    </source>
</evidence>
<gene>
    <name evidence="3" type="ORF">KO353_07135</name>
</gene>